<keyword evidence="1" id="KW-0812">Transmembrane</keyword>
<dbReference type="KEGG" id="kle:AO703_10775"/>
<accession>A0A806X768</accession>
<dbReference type="OrthoDB" id="7870117at2"/>
<proteinExistence type="predicted"/>
<dbReference type="InterPro" id="IPR045644">
    <property type="entry name" value="DUF6404"/>
</dbReference>
<dbReference type="EMBL" id="CP012871">
    <property type="protein sequence ID" value="ALR76762.1"/>
    <property type="molecule type" value="Genomic_DNA"/>
</dbReference>
<evidence type="ECO:0000256" key="1">
    <source>
        <dbReference type="SAM" id="Phobius"/>
    </source>
</evidence>
<evidence type="ECO:0000313" key="3">
    <source>
        <dbReference type="Proteomes" id="UP000069162"/>
    </source>
</evidence>
<dbReference type="Proteomes" id="UP000069162">
    <property type="component" value="Chromosome"/>
</dbReference>
<keyword evidence="1" id="KW-1133">Transmembrane helix</keyword>
<name>A0A806X768_9ENTR</name>
<dbReference type="Pfam" id="PF19942">
    <property type="entry name" value="DUF6404"/>
    <property type="match status" value="1"/>
</dbReference>
<dbReference type="AlphaFoldDB" id="A0A806X768"/>
<evidence type="ECO:0000313" key="2">
    <source>
        <dbReference type="EMBL" id="ALR76762.1"/>
    </source>
</evidence>
<keyword evidence="1" id="KW-0472">Membrane</keyword>
<dbReference type="RefSeq" id="WP_062741203.1">
    <property type="nucleotide sequence ID" value="NZ_CP012871.1"/>
</dbReference>
<protein>
    <submittedName>
        <fullName evidence="2">Uncharacterized protein</fullName>
    </submittedName>
</protein>
<organism evidence="2 3">
    <name type="scientific">[Enterobacter] lignolyticus</name>
    <dbReference type="NCBI Taxonomy" id="1334193"/>
    <lineage>
        <taxon>Bacteria</taxon>
        <taxon>Pseudomonadati</taxon>
        <taxon>Pseudomonadota</taxon>
        <taxon>Gammaproteobacteria</taxon>
        <taxon>Enterobacterales</taxon>
        <taxon>Enterobacteriaceae</taxon>
        <taxon>Pluralibacter</taxon>
    </lineage>
</organism>
<feature type="transmembrane region" description="Helical" evidence="1">
    <location>
        <begin position="82"/>
        <end position="102"/>
    </location>
</feature>
<gene>
    <name evidence="2" type="ORF">AO703_10775</name>
</gene>
<sequence>MSFEDRKQRALTLMDSKKMWRSSYAPPLLRLLWKMGFRIPPLPFVPFWQNFLLMSLSFGPLWGIFMWLSIWQSEGTFAAEAIARTCLAGGLFGIVMAAYQYWLRKANKLPDWISLGR</sequence>
<feature type="transmembrane region" description="Helical" evidence="1">
    <location>
        <begin position="47"/>
        <end position="70"/>
    </location>
</feature>
<reference evidence="3" key="1">
    <citation type="submission" date="2015-10" db="EMBL/GenBank/DDBJ databases">
        <title>Complete Genome Sequencing of Klebsiella sp. strain G5.</title>
        <authorList>
            <person name="Chan K.-G."/>
            <person name="Chen J.-W."/>
        </authorList>
    </citation>
    <scope>NUCLEOTIDE SEQUENCE [LARGE SCALE GENOMIC DNA]</scope>
    <source>
        <strain evidence="3">G5</strain>
    </source>
</reference>